<sequence>MNEEQELRDRLAAVDVPPSRIEMDALVRAGRRRAFRRRSVQATGGVALATAMLLAVPSILTTAEAQPTGRTDAGPASASEEATASAGPAAPCRMTELPVPSGMKGATAVAVDPTGRYVVGNSLVGQDFRPILWTDGQPQALPVPGKSVQVTAANASGVVVGLVEDTKQEYVFRYENGAYTRLRTPPGSWHPYPTPAINAAGDVIINVEPRGNSGGKDSIVLLWKAGSTSAVKLPLPAGANAYDITDDGTIVGAMYKDGVATAAYAWDRRGNGRKLELPSGETGAAYAAQGEWATGGRWPSRSTALWNIRTGEVTDLGTQGAEATTSGTQGPGEAVNASGWVVAHGSVLLRDGVAVELAVPSGQTSRAAGVSDSGVVVGQAVTDGGNDNQNLGPRVWRC</sequence>
<dbReference type="EMBL" id="LT607754">
    <property type="protein sequence ID" value="SCG59350.1"/>
    <property type="molecule type" value="Genomic_DNA"/>
</dbReference>
<keyword evidence="2" id="KW-0472">Membrane</keyword>
<dbReference type="RefSeq" id="WP_089012908.1">
    <property type="nucleotide sequence ID" value="NZ_LT607754.1"/>
</dbReference>
<evidence type="ECO:0000313" key="3">
    <source>
        <dbReference type="EMBL" id="SCG59350.1"/>
    </source>
</evidence>
<name>A0A1C5ILZ1_9ACTN</name>
<dbReference type="AlphaFoldDB" id="A0A1C5ILZ1"/>
<dbReference type="OrthoDB" id="3357943at2"/>
<reference evidence="4" key="1">
    <citation type="submission" date="2016-06" db="EMBL/GenBank/DDBJ databases">
        <authorList>
            <person name="Varghese N."/>
            <person name="Submissions Spin"/>
        </authorList>
    </citation>
    <scope>NUCLEOTIDE SEQUENCE [LARGE SCALE GENOMIC DNA]</scope>
    <source>
        <strain evidence="4">DSM 43819</strain>
    </source>
</reference>
<feature type="transmembrane region" description="Helical" evidence="2">
    <location>
        <begin position="40"/>
        <end position="60"/>
    </location>
</feature>
<gene>
    <name evidence="3" type="ORF">GA0070613_3085</name>
</gene>
<keyword evidence="2" id="KW-1133">Transmembrane helix</keyword>
<evidence type="ECO:0000313" key="4">
    <source>
        <dbReference type="Proteomes" id="UP000198221"/>
    </source>
</evidence>
<evidence type="ECO:0000256" key="1">
    <source>
        <dbReference type="SAM" id="MobiDB-lite"/>
    </source>
</evidence>
<organism evidence="3 4">
    <name type="scientific">Micromonospora inositola</name>
    <dbReference type="NCBI Taxonomy" id="47865"/>
    <lineage>
        <taxon>Bacteria</taxon>
        <taxon>Bacillati</taxon>
        <taxon>Actinomycetota</taxon>
        <taxon>Actinomycetes</taxon>
        <taxon>Micromonosporales</taxon>
        <taxon>Micromonosporaceae</taxon>
        <taxon>Micromonospora</taxon>
    </lineage>
</organism>
<feature type="region of interest" description="Disordered" evidence="1">
    <location>
        <begin position="65"/>
        <end position="91"/>
    </location>
</feature>
<feature type="compositionally biased region" description="Low complexity" evidence="1">
    <location>
        <begin position="73"/>
        <end position="91"/>
    </location>
</feature>
<dbReference type="SUPFAM" id="SSF63829">
    <property type="entry name" value="Calcium-dependent phosphotriesterase"/>
    <property type="match status" value="1"/>
</dbReference>
<accession>A0A1C5ILZ1</accession>
<dbReference type="Proteomes" id="UP000198221">
    <property type="component" value="Chromosome I"/>
</dbReference>
<keyword evidence="4" id="KW-1185">Reference proteome</keyword>
<evidence type="ECO:0000256" key="2">
    <source>
        <dbReference type="SAM" id="Phobius"/>
    </source>
</evidence>
<proteinExistence type="predicted"/>
<keyword evidence="2" id="KW-0812">Transmembrane</keyword>
<protein>
    <submittedName>
        <fullName evidence="3">Uncharacterized protein</fullName>
    </submittedName>
</protein>